<dbReference type="EMBL" id="KZ269977">
    <property type="protein sequence ID" value="OZC12413.1"/>
    <property type="molecule type" value="Genomic_DNA"/>
</dbReference>
<gene>
    <name evidence="1" type="ORF">X798_00044</name>
</gene>
<name>A0A238C4K7_9BILA</name>
<proteinExistence type="predicted"/>
<dbReference type="Proteomes" id="UP000242913">
    <property type="component" value="Unassembled WGS sequence"/>
</dbReference>
<organism evidence="1 2">
    <name type="scientific">Onchocerca flexuosa</name>
    <dbReference type="NCBI Taxonomy" id="387005"/>
    <lineage>
        <taxon>Eukaryota</taxon>
        <taxon>Metazoa</taxon>
        <taxon>Ecdysozoa</taxon>
        <taxon>Nematoda</taxon>
        <taxon>Chromadorea</taxon>
        <taxon>Rhabditida</taxon>
        <taxon>Spirurina</taxon>
        <taxon>Spiruromorpha</taxon>
        <taxon>Filarioidea</taxon>
        <taxon>Onchocercidae</taxon>
        <taxon>Onchocerca</taxon>
    </lineage>
</organism>
<accession>A0A238C4K7</accession>
<keyword evidence="2" id="KW-1185">Reference proteome</keyword>
<feature type="non-terminal residue" evidence="1">
    <location>
        <position position="38"/>
    </location>
</feature>
<evidence type="ECO:0000313" key="1">
    <source>
        <dbReference type="EMBL" id="OZC12413.1"/>
    </source>
</evidence>
<dbReference type="AlphaFoldDB" id="A0A238C4K7"/>
<evidence type="ECO:0000313" key="2">
    <source>
        <dbReference type="Proteomes" id="UP000242913"/>
    </source>
</evidence>
<protein>
    <submittedName>
        <fullName evidence="1">Uncharacterized protein</fullName>
    </submittedName>
</protein>
<sequence length="38" mass="4559">MIRIKEMGDSWIILKWKSSFFIAITEETGNENREMILK</sequence>
<reference evidence="1 2" key="1">
    <citation type="submission" date="2015-12" db="EMBL/GenBank/DDBJ databases">
        <title>Draft genome of the nematode, Onchocerca flexuosa.</title>
        <authorList>
            <person name="Mitreva M."/>
        </authorList>
    </citation>
    <scope>NUCLEOTIDE SEQUENCE [LARGE SCALE GENOMIC DNA]</scope>
    <source>
        <strain evidence="1">Red Deer</strain>
    </source>
</reference>